<proteinExistence type="predicted"/>
<comment type="caution">
    <text evidence="2">The sequence shown here is derived from an EMBL/GenBank/DDBJ whole genome shotgun (WGS) entry which is preliminary data.</text>
</comment>
<feature type="compositionally biased region" description="Low complexity" evidence="1">
    <location>
        <begin position="30"/>
        <end position="46"/>
    </location>
</feature>
<dbReference type="Proteomes" id="UP000799049">
    <property type="component" value="Unassembled WGS sequence"/>
</dbReference>
<dbReference type="Pfam" id="PF08634">
    <property type="entry name" value="Pet127"/>
    <property type="match status" value="1"/>
</dbReference>
<name>A0A8K0F0Z0_ANDGO</name>
<dbReference type="GO" id="GO:0005740">
    <property type="term" value="C:mitochondrial envelope"/>
    <property type="evidence" value="ECO:0007669"/>
    <property type="project" value="TreeGrafter"/>
</dbReference>
<accession>A0A8K0F0Z0</accession>
<feature type="region of interest" description="Disordered" evidence="1">
    <location>
        <begin position="28"/>
        <end position="50"/>
    </location>
</feature>
<dbReference type="GO" id="GO:0000964">
    <property type="term" value="P:mitochondrial RNA 5'-end processing"/>
    <property type="evidence" value="ECO:0007669"/>
    <property type="project" value="TreeGrafter"/>
</dbReference>
<protein>
    <submittedName>
        <fullName evidence="2">Mitochondrial mRNA-processing protein PET127</fullName>
    </submittedName>
</protein>
<keyword evidence="3" id="KW-1185">Reference proteome</keyword>
<gene>
    <name evidence="2" type="ORF">ANDGO_06680</name>
</gene>
<dbReference type="PANTHER" id="PTHR31014:SF0">
    <property type="entry name" value="MITOCHONDRIAL TRANSLATION SYSTEM COMPONENT PET127-RELATED"/>
    <property type="match status" value="1"/>
</dbReference>
<organism evidence="2 3">
    <name type="scientific">Andalucia godoyi</name>
    <name type="common">Flagellate</name>
    <dbReference type="NCBI Taxonomy" id="505711"/>
    <lineage>
        <taxon>Eukaryota</taxon>
        <taxon>Discoba</taxon>
        <taxon>Jakobida</taxon>
        <taxon>Andalucina</taxon>
        <taxon>Andaluciidae</taxon>
        <taxon>Andalucia</taxon>
    </lineage>
</organism>
<dbReference type="OrthoDB" id="10249045at2759"/>
<evidence type="ECO:0000256" key="1">
    <source>
        <dbReference type="SAM" id="MobiDB-lite"/>
    </source>
</evidence>
<dbReference type="EMBL" id="VRVR01000017">
    <property type="protein sequence ID" value="KAF0852766.1"/>
    <property type="molecule type" value="Genomic_DNA"/>
</dbReference>
<dbReference type="AlphaFoldDB" id="A0A8K0F0Z0"/>
<evidence type="ECO:0000313" key="2">
    <source>
        <dbReference type="EMBL" id="KAF0852766.1"/>
    </source>
</evidence>
<reference evidence="2" key="1">
    <citation type="submission" date="2019-09" db="EMBL/GenBank/DDBJ databases">
        <title>The Mitochondrial Proteome of the Jakobid, Andalucia godoyi, a Protist With the Most Gene-Rich and Bacteria-Like Mitochondrial Genome.</title>
        <authorList>
            <person name="Gray M.W."/>
            <person name="Burger G."/>
            <person name="Derelle R."/>
            <person name="Klimes V."/>
            <person name="Leger M."/>
            <person name="Sarrasin M."/>
            <person name="Vlcek C."/>
            <person name="Roger A.J."/>
            <person name="Elias M."/>
            <person name="Lang B.F."/>
        </authorList>
    </citation>
    <scope>NUCLEOTIDE SEQUENCE</scope>
    <source>
        <strain evidence="2">And28</strain>
    </source>
</reference>
<sequence>MFSRFFRRLTCTDTSAFMYRRAPSLRRVSRNNSPNNVSSSANAASNFGGVGGDQTRKAGVVEAKYDPTTKGFEILDPDPINQTVIRPSVNIPVPRLEHGLEIVLQQSGVFPLQLDDARYQFPPYLKHIVQPDKIDFNAVPPFVTSSRDPALHSLAVANNSRYKGSTSSVTSILAQLYFLLTNFKTTHTDCLSPEFSNMTCAFTRATTKPVCVFLRPFEGIYAIDSGPSAIPPKNQILLELGKSMEKMLTLTEVEFKDRMLLRQGQDSYVPGAEAYNFMKVGSLMLRSQIDCQDGKNNSFDLKTRALSAIRYDVQNYMVHRGTKIRRIRGRTLSFEREFYDMIRSVFLKYSFQVRIGRMHGVFITYHNTDEVFGFEYVTLPEIDSCVFGSHDFGNRCFDVCMKLMSVLLDHVVADLGKDHRSIRIVMGNDRARKELVVFAEKMERDYGWVEDKSNITNADLVEITGEVTQYSLRVDSEVNGTFLNKYTSMNVLDAKDDMNVFYRIHKEDHSELNPKLRAQYLTWLRRSIFFDDDVDF</sequence>
<evidence type="ECO:0000313" key="3">
    <source>
        <dbReference type="Proteomes" id="UP000799049"/>
    </source>
</evidence>
<dbReference type="InterPro" id="IPR013943">
    <property type="entry name" value="Pet127"/>
</dbReference>
<dbReference type="PANTHER" id="PTHR31014">
    <property type="entry name" value="MITOCHONDRIAL TRANSLATION SYSTEM COMPONENT PET127-RELATED"/>
    <property type="match status" value="1"/>
</dbReference>